<dbReference type="InterPro" id="IPR052523">
    <property type="entry name" value="Trichothecene_AcTrans"/>
</dbReference>
<dbReference type="GO" id="GO:0016747">
    <property type="term" value="F:acyltransferase activity, transferring groups other than amino-acyl groups"/>
    <property type="evidence" value="ECO:0007669"/>
    <property type="project" value="InterPro"/>
</dbReference>
<dbReference type="Pfam" id="PF00583">
    <property type="entry name" value="Acetyltransf_1"/>
    <property type="match status" value="1"/>
</dbReference>
<name>A0A839Y2Q6_9ACTN</name>
<dbReference type="AlphaFoldDB" id="A0A839Y2Q6"/>
<feature type="domain" description="N-acetyltransferase" evidence="1">
    <location>
        <begin position="49"/>
        <end position="191"/>
    </location>
</feature>
<evidence type="ECO:0000313" key="3">
    <source>
        <dbReference type="Proteomes" id="UP000580718"/>
    </source>
</evidence>
<accession>A0A839Y2Q6</accession>
<keyword evidence="2" id="KW-0687">Ribonucleoprotein</keyword>
<proteinExistence type="predicted"/>
<dbReference type="EMBL" id="JACIBU010000001">
    <property type="protein sequence ID" value="MBB3675672.1"/>
    <property type="molecule type" value="Genomic_DNA"/>
</dbReference>
<dbReference type="RefSeq" id="WP_183513637.1">
    <property type="nucleotide sequence ID" value="NZ_JACIBU010000001.1"/>
</dbReference>
<dbReference type="PANTHER" id="PTHR42791">
    <property type="entry name" value="GNAT FAMILY ACETYLTRANSFERASE"/>
    <property type="match status" value="1"/>
</dbReference>
<dbReference type="InterPro" id="IPR016181">
    <property type="entry name" value="Acyl_CoA_acyltransferase"/>
</dbReference>
<dbReference type="PANTHER" id="PTHR42791:SF1">
    <property type="entry name" value="N-ACETYLTRANSFERASE DOMAIN-CONTAINING PROTEIN"/>
    <property type="match status" value="1"/>
</dbReference>
<evidence type="ECO:0000313" key="2">
    <source>
        <dbReference type="EMBL" id="MBB3675672.1"/>
    </source>
</evidence>
<protein>
    <submittedName>
        <fullName evidence="2">Ribosomal protein S18 acetylase RimI-like enzyme</fullName>
    </submittedName>
</protein>
<dbReference type="PROSITE" id="PS51186">
    <property type="entry name" value="GNAT"/>
    <property type="match status" value="1"/>
</dbReference>
<evidence type="ECO:0000259" key="1">
    <source>
        <dbReference type="PROSITE" id="PS51186"/>
    </source>
</evidence>
<sequence length="200" mass="21398">MTVAEIRTLLARAFVADPLMVWVFPDEHDRQQALAAWLGLMVERYVEAGEVDVVREERLAAVALWRRPSTTLAGPADLLPTADGLLRALLGADRAAEVAAGFAAVRAGTPEDDVPHCYLHFLAVDPDARRRGLGARLLAGVLDRSRAAGVPLRLDTTNPGNLPFYESHGLRVRSEARLGPTGPVMWGLQSTGTTTGAAAS</sequence>
<comment type="caution">
    <text evidence="2">The sequence shown here is derived from an EMBL/GenBank/DDBJ whole genome shotgun (WGS) entry which is preliminary data.</text>
</comment>
<dbReference type="Gene3D" id="3.40.630.30">
    <property type="match status" value="1"/>
</dbReference>
<dbReference type="CDD" id="cd04301">
    <property type="entry name" value="NAT_SF"/>
    <property type="match status" value="1"/>
</dbReference>
<dbReference type="Proteomes" id="UP000580718">
    <property type="component" value="Unassembled WGS sequence"/>
</dbReference>
<reference evidence="2 3" key="1">
    <citation type="submission" date="2020-08" db="EMBL/GenBank/DDBJ databases">
        <title>Sequencing the genomes of 1000 actinobacteria strains.</title>
        <authorList>
            <person name="Klenk H.-P."/>
        </authorList>
    </citation>
    <scope>NUCLEOTIDE SEQUENCE [LARGE SCALE GENOMIC DNA]</scope>
    <source>
        <strain evidence="2 3">DSM 16678</strain>
    </source>
</reference>
<organism evidence="2 3">
    <name type="scientific">Modestobacter versicolor</name>
    <dbReference type="NCBI Taxonomy" id="429133"/>
    <lineage>
        <taxon>Bacteria</taxon>
        <taxon>Bacillati</taxon>
        <taxon>Actinomycetota</taxon>
        <taxon>Actinomycetes</taxon>
        <taxon>Geodermatophilales</taxon>
        <taxon>Geodermatophilaceae</taxon>
        <taxon>Modestobacter</taxon>
    </lineage>
</organism>
<dbReference type="GO" id="GO:0005840">
    <property type="term" value="C:ribosome"/>
    <property type="evidence" value="ECO:0007669"/>
    <property type="project" value="UniProtKB-KW"/>
</dbReference>
<keyword evidence="2" id="KW-0689">Ribosomal protein</keyword>
<gene>
    <name evidence="2" type="ORF">FHX36_001407</name>
</gene>
<dbReference type="InterPro" id="IPR000182">
    <property type="entry name" value="GNAT_dom"/>
</dbReference>
<dbReference type="SUPFAM" id="SSF55729">
    <property type="entry name" value="Acyl-CoA N-acyltransferases (Nat)"/>
    <property type="match status" value="1"/>
</dbReference>